<dbReference type="InterPro" id="IPR043129">
    <property type="entry name" value="ATPase_NBD"/>
</dbReference>
<keyword evidence="4" id="KW-0547">Nucleotide-binding</keyword>
<dbReference type="STRING" id="106370.Francci3_0322"/>
<sequence length="872" mass="90605">MRRVRAGSSGGARWLGAESGAHRRDSADCRSSGKVGSPPVHTGKRRPPLSAPVKAATGGNRSQTFGPGVRPTDEGVAGGFVDIATICPLETWTGGAVGEPILAIDYGTCSASAALAVDGRIEPVKEPASGSASWPASVFVDGGSLIVGTLAERRKRIWPAAYRGEVKRDLARDSAVSLDGRSYPAHVLVTAVLSALKAEAEQQLGGAALSRAVVTIPASYDPAGPLRRTMIAAAEAAGFVDVDLLAEPVAAAWSPVVGVAPEPGSLMLVYDLGGGTFEGALVAVGEDGRHEMLSHSALHDCGGRELDQILFDEILGLYGPGLEPLLNPPGIGETFQTTANRTRHELLDFARAVKHQLSDIAVVEDVFSPAGLLVSMQRDRFAQLASPILARTMACCQHLLKSSGYGPDKLSGVLLVGGSSRIPVVTDILEGRLGVGTDWPGQQIYLPADPELAVVLGAAAWASSVSTRRTTAARPNPVLQPARWDIPGGRATMVRWLVEPGERFDASAVLARVRLTDGSLFDLAAEAPGSLIHTHAAPGTPVRDADWLATTLPSGPVPMGSAVPADLRGFERSSRPSHHVEVTARATLKGHERDVTSAAFSPDGKLLATTSKDGTRLWDVATGRTSVTLSGRKSLVVHGCAFSSDGKLLATTGSDKTARIWDVDAARQTVTLTGHRGPVYGCAFSPDGSLLATTSTDRTVRLWGSSTGKNLATLNGHRGSVYGCAFSPDGRLLVTAGAESTLLWNVTVGEIIMSLPGHTNFAGGCAFSPDGRLLATSGNEGTRLTDASSGTTVLTLPGSAQSCAFSPDGHLLATASTDDTAQLWDVATGSAIATLTGHSSTVMSCAFAPYGLLLATTSTDMTARLWDIIYTP</sequence>
<comment type="similarity">
    <text evidence="1">Belongs to the heat shock protein 70 family.</text>
</comment>
<evidence type="ECO:0000256" key="8">
    <source>
        <dbReference type="PROSITE-ProRule" id="PRU00221"/>
    </source>
</evidence>
<dbReference type="PROSITE" id="PS50294">
    <property type="entry name" value="WD_REPEATS_REGION"/>
    <property type="match status" value="4"/>
</dbReference>
<dbReference type="CDD" id="cd00200">
    <property type="entry name" value="WD40"/>
    <property type="match status" value="1"/>
</dbReference>
<dbReference type="eggNOG" id="COG2319">
    <property type="taxonomic scope" value="Bacteria"/>
</dbReference>
<feature type="repeat" description="WD" evidence="8">
    <location>
        <begin position="835"/>
        <end position="872"/>
    </location>
</feature>
<dbReference type="InterPro" id="IPR015943">
    <property type="entry name" value="WD40/YVTN_repeat-like_dom_sf"/>
</dbReference>
<dbReference type="eggNOG" id="COG0443">
    <property type="taxonomic scope" value="Bacteria"/>
</dbReference>
<feature type="repeat" description="WD" evidence="8">
    <location>
        <begin position="714"/>
        <end position="742"/>
    </location>
</feature>
<dbReference type="SUPFAM" id="SSF53067">
    <property type="entry name" value="Actin-like ATPase domain"/>
    <property type="match status" value="2"/>
</dbReference>
<dbReference type="PANTHER" id="PTHR19879:SF9">
    <property type="entry name" value="TRANSCRIPTION INITIATION FACTOR TFIID SUBUNIT 5"/>
    <property type="match status" value="1"/>
</dbReference>
<evidence type="ECO:0000256" key="2">
    <source>
        <dbReference type="ARBA" id="ARBA00022574"/>
    </source>
</evidence>
<dbReference type="PRINTS" id="PR00320">
    <property type="entry name" value="GPROTEINBRPT"/>
</dbReference>
<proteinExistence type="inferred from homology"/>
<dbReference type="SUPFAM" id="SSF50978">
    <property type="entry name" value="WD40 repeat-like"/>
    <property type="match status" value="1"/>
</dbReference>
<dbReference type="EMBL" id="CP000249">
    <property type="protein sequence ID" value="ABD09709.1"/>
    <property type="molecule type" value="Genomic_DNA"/>
</dbReference>
<dbReference type="SMART" id="SM00320">
    <property type="entry name" value="WD40"/>
    <property type="match status" value="7"/>
</dbReference>
<evidence type="ECO:0000256" key="9">
    <source>
        <dbReference type="SAM" id="MobiDB-lite"/>
    </source>
</evidence>
<dbReference type="InterPro" id="IPR020472">
    <property type="entry name" value="WD40_PAC1"/>
</dbReference>
<feature type="region of interest" description="Disordered" evidence="9">
    <location>
        <begin position="1"/>
        <end position="71"/>
    </location>
</feature>
<dbReference type="InterPro" id="IPR036322">
    <property type="entry name" value="WD40_repeat_dom_sf"/>
</dbReference>
<evidence type="ECO:0000256" key="6">
    <source>
        <dbReference type="ARBA" id="ARBA00023016"/>
    </source>
</evidence>
<dbReference type="Proteomes" id="UP000001937">
    <property type="component" value="Chromosome"/>
</dbReference>
<dbReference type="InterPro" id="IPR001680">
    <property type="entry name" value="WD40_rpt"/>
</dbReference>
<dbReference type="Gene3D" id="3.90.640.10">
    <property type="entry name" value="Actin, Chain A, domain 4"/>
    <property type="match status" value="1"/>
</dbReference>
<evidence type="ECO:0000256" key="5">
    <source>
        <dbReference type="ARBA" id="ARBA00022840"/>
    </source>
</evidence>
<evidence type="ECO:0000313" key="10">
    <source>
        <dbReference type="EMBL" id="ABD09709.1"/>
    </source>
</evidence>
<keyword evidence="2 8" id="KW-0853">WD repeat</keyword>
<feature type="repeat" description="WD" evidence="8">
    <location>
        <begin position="672"/>
        <end position="713"/>
    </location>
</feature>
<keyword evidence="11" id="KW-1185">Reference proteome</keyword>
<accession>Q2JG83</accession>
<protein>
    <submittedName>
        <fullName evidence="10">WD-40 repeat-containing protein</fullName>
    </submittedName>
</protein>
<dbReference type="InterPro" id="IPR019775">
    <property type="entry name" value="WD40_repeat_CS"/>
</dbReference>
<organism evidence="10 11">
    <name type="scientific">Frankia casuarinae (strain DSM 45818 / CECT 9043 / HFP020203 / CcI3)</name>
    <dbReference type="NCBI Taxonomy" id="106370"/>
    <lineage>
        <taxon>Bacteria</taxon>
        <taxon>Bacillati</taxon>
        <taxon>Actinomycetota</taxon>
        <taxon>Actinomycetes</taxon>
        <taxon>Frankiales</taxon>
        <taxon>Frankiaceae</taxon>
        <taxon>Frankia</taxon>
    </lineage>
</organism>
<feature type="repeat" description="WD" evidence="8">
    <location>
        <begin position="637"/>
        <end position="671"/>
    </location>
</feature>
<dbReference type="Gene3D" id="3.30.420.40">
    <property type="match status" value="2"/>
</dbReference>
<evidence type="ECO:0000256" key="1">
    <source>
        <dbReference type="ARBA" id="ARBA00007381"/>
    </source>
</evidence>
<name>Q2JG83_FRACC</name>
<dbReference type="PROSITE" id="PS01036">
    <property type="entry name" value="HSP70_3"/>
    <property type="match status" value="1"/>
</dbReference>
<dbReference type="InterPro" id="IPR018181">
    <property type="entry name" value="Heat_shock_70_CS"/>
</dbReference>
<evidence type="ECO:0000256" key="7">
    <source>
        <dbReference type="ARBA" id="ARBA00023186"/>
    </source>
</evidence>
<dbReference type="InterPro" id="IPR013126">
    <property type="entry name" value="Hsp_70_fam"/>
</dbReference>
<dbReference type="GO" id="GO:0005524">
    <property type="term" value="F:ATP binding"/>
    <property type="evidence" value="ECO:0007669"/>
    <property type="project" value="UniProtKB-KW"/>
</dbReference>
<gene>
    <name evidence="10" type="ordered locus">Francci3_0322</name>
</gene>
<dbReference type="HOGENOM" id="CLU_016652_0_0_11"/>
<dbReference type="Pfam" id="PF00400">
    <property type="entry name" value="WD40"/>
    <property type="match status" value="7"/>
</dbReference>
<dbReference type="Pfam" id="PF00012">
    <property type="entry name" value="HSP70"/>
    <property type="match status" value="1"/>
</dbReference>
<keyword evidence="3" id="KW-0677">Repeat</keyword>
<dbReference type="PROSITE" id="PS00678">
    <property type="entry name" value="WD_REPEATS_1"/>
    <property type="match status" value="3"/>
</dbReference>
<keyword evidence="6" id="KW-0346">Stress response</keyword>
<feature type="repeat" description="WD" evidence="8">
    <location>
        <begin position="804"/>
        <end position="834"/>
    </location>
</feature>
<keyword evidence="7" id="KW-0143">Chaperone</keyword>
<dbReference type="KEGG" id="fra:Francci3_0322"/>
<feature type="repeat" description="WD" evidence="8">
    <location>
        <begin position="588"/>
        <end position="628"/>
    </location>
</feature>
<evidence type="ECO:0000256" key="4">
    <source>
        <dbReference type="ARBA" id="ARBA00022741"/>
    </source>
</evidence>
<dbReference type="PANTHER" id="PTHR19879">
    <property type="entry name" value="TRANSCRIPTION INITIATION FACTOR TFIID"/>
    <property type="match status" value="1"/>
</dbReference>
<dbReference type="AlphaFoldDB" id="Q2JG83"/>
<reference evidence="10 11" key="1">
    <citation type="journal article" date="2007" name="Genome Res.">
        <title>Genome characteristics of facultatively symbiotic Frankia sp. strains reflect host range and host plant biogeography.</title>
        <authorList>
            <person name="Normand P."/>
            <person name="Lapierre P."/>
            <person name="Tisa L.S."/>
            <person name="Gogarten J.P."/>
            <person name="Alloisio N."/>
            <person name="Bagnarol E."/>
            <person name="Bassi C.A."/>
            <person name="Berry A.M."/>
            <person name="Bickhart D.M."/>
            <person name="Choisne N."/>
            <person name="Couloux A."/>
            <person name="Cournoyer B."/>
            <person name="Cruveiller S."/>
            <person name="Daubin V."/>
            <person name="Demange N."/>
            <person name="Francino M.P."/>
            <person name="Goltsman E."/>
            <person name="Huang Y."/>
            <person name="Kopp O.R."/>
            <person name="Labarre L."/>
            <person name="Lapidus A."/>
            <person name="Lavire C."/>
            <person name="Marechal J."/>
            <person name="Martinez M."/>
            <person name="Mastronunzio J.E."/>
            <person name="Mullin B.C."/>
            <person name="Niemann J."/>
            <person name="Pujic P."/>
            <person name="Rawnsley T."/>
            <person name="Rouy Z."/>
            <person name="Schenowitz C."/>
            <person name="Sellstedt A."/>
            <person name="Tavares F."/>
            <person name="Tomkins J.P."/>
            <person name="Vallenet D."/>
            <person name="Valverde C."/>
            <person name="Wall L.G."/>
            <person name="Wang Y."/>
            <person name="Medigue C."/>
            <person name="Benson D.R."/>
        </authorList>
    </citation>
    <scope>NUCLEOTIDE SEQUENCE [LARGE SCALE GENOMIC DNA]</scope>
    <source>
        <strain evidence="11">DSM 45818 / CECT 9043 / CcI3</strain>
    </source>
</reference>
<evidence type="ECO:0000256" key="3">
    <source>
        <dbReference type="ARBA" id="ARBA00022737"/>
    </source>
</evidence>
<evidence type="ECO:0000313" key="11">
    <source>
        <dbReference type="Proteomes" id="UP000001937"/>
    </source>
</evidence>
<dbReference type="Gene3D" id="2.130.10.10">
    <property type="entry name" value="YVTN repeat-like/Quinoprotein amine dehydrogenase"/>
    <property type="match status" value="3"/>
</dbReference>
<dbReference type="PROSITE" id="PS50082">
    <property type="entry name" value="WD_REPEATS_2"/>
    <property type="match status" value="6"/>
</dbReference>
<dbReference type="PRINTS" id="PR00301">
    <property type="entry name" value="HEATSHOCK70"/>
</dbReference>
<keyword evidence="5" id="KW-0067">ATP-binding</keyword>
<dbReference type="GO" id="GO:0140662">
    <property type="term" value="F:ATP-dependent protein folding chaperone"/>
    <property type="evidence" value="ECO:0007669"/>
    <property type="project" value="InterPro"/>
</dbReference>